<protein>
    <submittedName>
        <fullName evidence="1">Uncharacterized protein</fullName>
    </submittedName>
</protein>
<dbReference type="Proteomes" id="UP000770661">
    <property type="component" value="Unassembled WGS sequence"/>
</dbReference>
<name>A0A8J4Y8B4_CHIOP</name>
<accession>A0A8J4Y8B4</accession>
<reference evidence="1" key="1">
    <citation type="submission" date="2020-07" db="EMBL/GenBank/DDBJ databases">
        <title>The High-quality genome of the commercially important snow crab, Chionoecetes opilio.</title>
        <authorList>
            <person name="Jeong J.-H."/>
            <person name="Ryu S."/>
        </authorList>
    </citation>
    <scope>NUCLEOTIDE SEQUENCE</scope>
    <source>
        <strain evidence="1">MADBK_172401_WGS</strain>
        <tissue evidence="1">Digestive gland</tissue>
    </source>
</reference>
<comment type="caution">
    <text evidence="1">The sequence shown here is derived from an EMBL/GenBank/DDBJ whole genome shotgun (WGS) entry which is preliminary data.</text>
</comment>
<evidence type="ECO:0000313" key="2">
    <source>
        <dbReference type="Proteomes" id="UP000770661"/>
    </source>
</evidence>
<sequence>MKRLYRGLHIQFEGLHPFADTLISHPTKWYGRCHPLQKHRSALLISITGILAWKLFASIEENLTVMVVLNFSSNKI</sequence>
<evidence type="ECO:0000313" key="1">
    <source>
        <dbReference type="EMBL" id="KAG0723085.1"/>
    </source>
</evidence>
<gene>
    <name evidence="1" type="ORF">GWK47_043307</name>
</gene>
<dbReference type="AlphaFoldDB" id="A0A8J4Y8B4"/>
<organism evidence="1 2">
    <name type="scientific">Chionoecetes opilio</name>
    <name type="common">Atlantic snow crab</name>
    <name type="synonym">Cancer opilio</name>
    <dbReference type="NCBI Taxonomy" id="41210"/>
    <lineage>
        <taxon>Eukaryota</taxon>
        <taxon>Metazoa</taxon>
        <taxon>Ecdysozoa</taxon>
        <taxon>Arthropoda</taxon>
        <taxon>Crustacea</taxon>
        <taxon>Multicrustacea</taxon>
        <taxon>Malacostraca</taxon>
        <taxon>Eumalacostraca</taxon>
        <taxon>Eucarida</taxon>
        <taxon>Decapoda</taxon>
        <taxon>Pleocyemata</taxon>
        <taxon>Brachyura</taxon>
        <taxon>Eubrachyura</taxon>
        <taxon>Majoidea</taxon>
        <taxon>Majidae</taxon>
        <taxon>Chionoecetes</taxon>
    </lineage>
</organism>
<keyword evidence="2" id="KW-1185">Reference proteome</keyword>
<dbReference type="EMBL" id="JACEEZ010008663">
    <property type="protein sequence ID" value="KAG0723085.1"/>
    <property type="molecule type" value="Genomic_DNA"/>
</dbReference>
<proteinExistence type="predicted"/>